<dbReference type="PROSITE" id="PS00028">
    <property type="entry name" value="ZINC_FINGER_C2H2_1"/>
    <property type="match status" value="1"/>
</dbReference>
<dbReference type="Proteomes" id="UP000594261">
    <property type="component" value="Chromosome 6"/>
</dbReference>
<reference evidence="3" key="2">
    <citation type="submission" date="2021-01" db="UniProtKB">
        <authorList>
            <consortium name="EnsemblPlants"/>
        </authorList>
    </citation>
    <scope>IDENTIFICATION</scope>
</reference>
<proteinExistence type="predicted"/>
<dbReference type="OMA" id="RELEGDC"/>
<dbReference type="InParanoid" id="A0A7N2LYD3"/>
<evidence type="ECO:0000313" key="3">
    <source>
        <dbReference type="EnsemblPlants" id="QL06p018397:mrna:CDS:1"/>
    </source>
</evidence>
<keyword evidence="4" id="KW-1185">Reference proteome</keyword>
<dbReference type="EnsemblPlants" id="QL06p018397:mrna">
    <property type="protein sequence ID" value="QL06p018397:mrna:CDS:1"/>
    <property type="gene ID" value="QL06p018397"/>
</dbReference>
<organism evidence="3 4">
    <name type="scientific">Quercus lobata</name>
    <name type="common">Valley oak</name>
    <dbReference type="NCBI Taxonomy" id="97700"/>
    <lineage>
        <taxon>Eukaryota</taxon>
        <taxon>Viridiplantae</taxon>
        <taxon>Streptophyta</taxon>
        <taxon>Embryophyta</taxon>
        <taxon>Tracheophyta</taxon>
        <taxon>Spermatophyta</taxon>
        <taxon>Magnoliopsida</taxon>
        <taxon>eudicotyledons</taxon>
        <taxon>Gunneridae</taxon>
        <taxon>Pentapetalae</taxon>
        <taxon>rosids</taxon>
        <taxon>fabids</taxon>
        <taxon>Fagales</taxon>
        <taxon>Fagaceae</taxon>
        <taxon>Quercus</taxon>
    </lineage>
</organism>
<dbReference type="Gramene" id="QL06p018397:mrna">
    <property type="protein sequence ID" value="QL06p018397:mrna:CDS:1"/>
    <property type="gene ID" value="QL06p018397"/>
</dbReference>
<accession>A0A7N2LYD3</accession>
<keyword evidence="1" id="KW-0862">Zinc</keyword>
<protein>
    <recommendedName>
        <fullName evidence="2">C2H2-type domain-containing protein</fullName>
    </recommendedName>
</protein>
<dbReference type="GO" id="GO:0008270">
    <property type="term" value="F:zinc ion binding"/>
    <property type="evidence" value="ECO:0007669"/>
    <property type="project" value="UniProtKB-KW"/>
</dbReference>
<evidence type="ECO:0000259" key="2">
    <source>
        <dbReference type="PROSITE" id="PS50157"/>
    </source>
</evidence>
<feature type="domain" description="C2H2-type" evidence="2">
    <location>
        <begin position="30"/>
        <end position="57"/>
    </location>
</feature>
<dbReference type="AlphaFoldDB" id="A0A7N2LYD3"/>
<evidence type="ECO:0000256" key="1">
    <source>
        <dbReference type="PROSITE-ProRule" id="PRU00042"/>
    </source>
</evidence>
<keyword evidence="1" id="KW-0863">Zinc-finger</keyword>
<sequence length="200" mass="23094">MGEYRWNMRHGNMHEFNNSQRHHPYMPTQIACRICNRVFVSTQALINHIESHMVNEESNSRLQHRANRIPPSQRALCPNPLRPNFALSIPPRETPQLFENRLAPVQPMAPPERHLFYGGSRFIAPQPNLPPLLPPMPMNKFALPPQMMLSAEQAQRRMVEERPSDCTRPFIDQLDHPIVLSIEAADSNNDDDKLDLTLKL</sequence>
<dbReference type="PROSITE" id="PS50157">
    <property type="entry name" value="ZINC_FINGER_C2H2_2"/>
    <property type="match status" value="1"/>
</dbReference>
<dbReference type="EMBL" id="LRBV02000006">
    <property type="status" value="NOT_ANNOTATED_CDS"/>
    <property type="molecule type" value="Genomic_DNA"/>
</dbReference>
<name>A0A7N2LYD3_QUELO</name>
<dbReference type="InterPro" id="IPR013087">
    <property type="entry name" value="Znf_C2H2_type"/>
</dbReference>
<keyword evidence="1" id="KW-0479">Metal-binding</keyword>
<evidence type="ECO:0000313" key="4">
    <source>
        <dbReference type="Proteomes" id="UP000594261"/>
    </source>
</evidence>
<reference evidence="3 4" key="1">
    <citation type="journal article" date="2016" name="G3 (Bethesda)">
        <title>First Draft Assembly and Annotation of the Genome of a California Endemic Oak Quercus lobata Nee (Fagaceae).</title>
        <authorList>
            <person name="Sork V.L."/>
            <person name="Fitz-Gibbon S.T."/>
            <person name="Puiu D."/>
            <person name="Crepeau M."/>
            <person name="Gugger P.F."/>
            <person name="Sherman R."/>
            <person name="Stevens K."/>
            <person name="Langley C.H."/>
            <person name="Pellegrini M."/>
            <person name="Salzberg S.L."/>
        </authorList>
    </citation>
    <scope>NUCLEOTIDE SEQUENCE [LARGE SCALE GENOMIC DNA]</scope>
    <source>
        <strain evidence="3 4">cv. SW786</strain>
    </source>
</reference>